<comment type="caution">
    <text evidence="4">The sequence shown here is derived from an EMBL/GenBank/DDBJ whole genome shotgun (WGS) entry which is preliminary data.</text>
</comment>
<feature type="compositionally biased region" description="Polar residues" evidence="3">
    <location>
        <begin position="1"/>
        <end position="20"/>
    </location>
</feature>
<proteinExistence type="inferred from homology"/>
<gene>
    <name evidence="4" type="ORF">NEOLI_001773</name>
</gene>
<dbReference type="InterPro" id="IPR006722">
    <property type="entry name" value="Sedlin"/>
</dbReference>
<dbReference type="STRING" id="1198029.A0A1U7LID9"/>
<dbReference type="Gene3D" id="3.30.450.70">
    <property type="match status" value="1"/>
</dbReference>
<dbReference type="Proteomes" id="UP000186594">
    <property type="component" value="Unassembled WGS sequence"/>
</dbReference>
<dbReference type="GO" id="GO:0005737">
    <property type="term" value="C:cytoplasm"/>
    <property type="evidence" value="ECO:0007669"/>
    <property type="project" value="GOC"/>
</dbReference>
<protein>
    <recommendedName>
        <fullName evidence="2">Trafficking protein particle complex subunit 2-like protein</fullName>
    </recommendedName>
</protein>
<organism evidence="4 5">
    <name type="scientific">Neolecta irregularis (strain DAH-3)</name>
    <dbReference type="NCBI Taxonomy" id="1198029"/>
    <lineage>
        <taxon>Eukaryota</taxon>
        <taxon>Fungi</taxon>
        <taxon>Dikarya</taxon>
        <taxon>Ascomycota</taxon>
        <taxon>Taphrinomycotina</taxon>
        <taxon>Neolectales</taxon>
        <taxon>Neolectaceae</taxon>
        <taxon>Neolecta</taxon>
    </lineage>
</organism>
<keyword evidence="5" id="KW-1185">Reference proteome</keyword>
<dbReference type="OMA" id="FHYIVHC"/>
<dbReference type="EMBL" id="LXFE01003343">
    <property type="protein sequence ID" value="OLL22426.1"/>
    <property type="molecule type" value="Genomic_DNA"/>
</dbReference>
<sequence length="168" mass="18750">MTGVSKLSSEPRVHNTTQMTSLSQRSVSHSLSSIACIAIIGKLNNPLLVKCLDSSVPERDFHLLCYSACDVFDERSSKTDSYFGLLLCFEDYAAYGYQTNTKNKIIIIFNHSDAAIKDQEVKSAFKEIHEALIGLSCNPFFIIDEKQGIKSTKFESKIEQVAAKWTKA</sequence>
<dbReference type="InterPro" id="IPR011012">
    <property type="entry name" value="Longin-like_dom_sf"/>
</dbReference>
<feature type="region of interest" description="Disordered" evidence="3">
    <location>
        <begin position="1"/>
        <end position="21"/>
    </location>
</feature>
<evidence type="ECO:0000313" key="4">
    <source>
        <dbReference type="EMBL" id="OLL22426.1"/>
    </source>
</evidence>
<evidence type="ECO:0000256" key="3">
    <source>
        <dbReference type="SAM" id="MobiDB-lite"/>
    </source>
</evidence>
<dbReference type="AlphaFoldDB" id="A0A1U7LID9"/>
<dbReference type="Pfam" id="PF04628">
    <property type="entry name" value="Sedlin_N"/>
    <property type="match status" value="1"/>
</dbReference>
<dbReference type="SUPFAM" id="SSF64356">
    <property type="entry name" value="SNARE-like"/>
    <property type="match status" value="1"/>
</dbReference>
<accession>A0A1U7LID9</accession>
<reference evidence="4 5" key="1">
    <citation type="submission" date="2016-04" db="EMBL/GenBank/DDBJ databases">
        <title>Evolutionary innovation and constraint leading to complex multicellularity in the Ascomycota.</title>
        <authorList>
            <person name="Cisse O."/>
            <person name="Nguyen A."/>
            <person name="Hewitt D.A."/>
            <person name="Jedd G."/>
            <person name="Stajich J.E."/>
        </authorList>
    </citation>
    <scope>NUCLEOTIDE SEQUENCE [LARGE SCALE GENOMIC DNA]</scope>
    <source>
        <strain evidence="4 5">DAH-3</strain>
    </source>
</reference>
<dbReference type="PANTHER" id="PTHR12403">
    <property type="entry name" value="TRAFFICKING PROTEIN PARTICLE COMPLEX SUBUNIT 2"/>
    <property type="match status" value="1"/>
</dbReference>
<dbReference type="OrthoDB" id="18320at2759"/>
<name>A0A1U7LID9_NEOID</name>
<evidence type="ECO:0000256" key="2">
    <source>
        <dbReference type="ARBA" id="ARBA00024408"/>
    </source>
</evidence>
<evidence type="ECO:0000313" key="5">
    <source>
        <dbReference type="Proteomes" id="UP000186594"/>
    </source>
</evidence>
<dbReference type="InterPro" id="IPR044760">
    <property type="entry name" value="TRAPPC2L"/>
</dbReference>
<dbReference type="CDD" id="cd14854">
    <property type="entry name" value="TRAPPC2L"/>
    <property type="match status" value="1"/>
</dbReference>
<evidence type="ECO:0000256" key="1">
    <source>
        <dbReference type="ARBA" id="ARBA00006626"/>
    </source>
</evidence>
<dbReference type="GO" id="GO:0006888">
    <property type="term" value="P:endoplasmic reticulum to Golgi vesicle-mediated transport"/>
    <property type="evidence" value="ECO:0007669"/>
    <property type="project" value="InterPro"/>
</dbReference>
<comment type="similarity">
    <text evidence="1">Belongs to the TRAPP small subunits family. Sedlin subfamily.</text>
</comment>